<comment type="catalytic activity">
    <reaction evidence="11">
        <text>D-glyceraldehyde 3-phosphate + pyruvate + H(+) = 1-deoxy-D-xylulose 5-phosphate + CO2</text>
        <dbReference type="Rhea" id="RHEA:12605"/>
        <dbReference type="ChEBI" id="CHEBI:15361"/>
        <dbReference type="ChEBI" id="CHEBI:15378"/>
        <dbReference type="ChEBI" id="CHEBI:16526"/>
        <dbReference type="ChEBI" id="CHEBI:57792"/>
        <dbReference type="ChEBI" id="CHEBI:59776"/>
        <dbReference type="EC" id="2.2.1.7"/>
    </reaction>
</comment>
<dbReference type="GO" id="GO:0030976">
    <property type="term" value="F:thiamine pyrophosphate binding"/>
    <property type="evidence" value="ECO:0007669"/>
    <property type="project" value="UniProtKB-UniRule"/>
</dbReference>
<dbReference type="GO" id="GO:0008661">
    <property type="term" value="F:1-deoxy-D-xylulose-5-phosphate synthase activity"/>
    <property type="evidence" value="ECO:0007669"/>
    <property type="project" value="UniProtKB-UniRule"/>
</dbReference>
<evidence type="ECO:0000256" key="9">
    <source>
        <dbReference type="ARBA" id="ARBA00023229"/>
    </source>
</evidence>
<evidence type="ECO:0000256" key="3">
    <source>
        <dbReference type="ARBA" id="ARBA00011738"/>
    </source>
</evidence>
<protein>
    <recommendedName>
        <fullName evidence="11">1-deoxy-D-xylulose-5-phosphate synthase</fullName>
        <ecNumber evidence="11">2.2.1.7</ecNumber>
    </recommendedName>
    <alternativeName>
        <fullName evidence="11">1-deoxyxylulose-5-phosphate synthase</fullName>
        <shortName evidence="11">DXP synthase</shortName>
        <shortName evidence="11">DXPS</shortName>
    </alternativeName>
</protein>
<comment type="function">
    <text evidence="10 11">Catalyzes the acyloin condensation reaction between C atoms 2 and 3 of pyruvate and glyceraldehyde 3-phosphate to yield 1-deoxy-D-xylulose-5-phosphate (DXP).</text>
</comment>
<feature type="domain" description="Transketolase-like pyrimidine-binding" evidence="12">
    <location>
        <begin position="319"/>
        <end position="483"/>
    </location>
</feature>
<evidence type="ECO:0000256" key="4">
    <source>
        <dbReference type="ARBA" id="ARBA00022679"/>
    </source>
</evidence>
<dbReference type="CDD" id="cd02007">
    <property type="entry name" value="TPP_DXS"/>
    <property type="match status" value="1"/>
</dbReference>
<evidence type="ECO:0000256" key="10">
    <source>
        <dbReference type="ARBA" id="ARBA00055605"/>
    </source>
</evidence>
<evidence type="ECO:0000256" key="5">
    <source>
        <dbReference type="ARBA" id="ARBA00022723"/>
    </source>
</evidence>
<keyword evidence="4 11" id="KW-0808">Transferase</keyword>
<dbReference type="RefSeq" id="WP_050725268.1">
    <property type="nucleotide sequence ID" value="NZ_CP012332.1"/>
</dbReference>
<dbReference type="InterPro" id="IPR009014">
    <property type="entry name" value="Transketo_C/PFOR_II"/>
</dbReference>
<comment type="subunit">
    <text evidence="3 11">Homodimer.</text>
</comment>
<dbReference type="Gene3D" id="3.40.50.970">
    <property type="match status" value="2"/>
</dbReference>
<evidence type="ECO:0000256" key="1">
    <source>
        <dbReference type="ARBA" id="ARBA00004980"/>
    </source>
</evidence>
<dbReference type="SUPFAM" id="SSF52518">
    <property type="entry name" value="Thiamin diphosphate-binding fold (THDP-binding)"/>
    <property type="match status" value="2"/>
</dbReference>
<dbReference type="NCBIfam" id="TIGR00204">
    <property type="entry name" value="dxs"/>
    <property type="match status" value="1"/>
</dbReference>
<feature type="binding site" evidence="11">
    <location>
        <position position="146"/>
    </location>
    <ligand>
        <name>Mg(2+)</name>
        <dbReference type="ChEBI" id="CHEBI:18420"/>
    </ligand>
</feature>
<dbReference type="FunFam" id="3.40.50.920:FF:000002">
    <property type="entry name" value="1-deoxy-D-xylulose-5-phosphate synthase"/>
    <property type="match status" value="1"/>
</dbReference>
<name>A0A0K1PBH4_9BACT</name>
<proteinExistence type="inferred from homology"/>
<feature type="binding site" evidence="11">
    <location>
        <position position="370"/>
    </location>
    <ligand>
        <name>thiamine diphosphate</name>
        <dbReference type="ChEBI" id="CHEBI:58937"/>
    </ligand>
</feature>
<dbReference type="SMART" id="SM00861">
    <property type="entry name" value="Transket_pyr"/>
    <property type="match status" value="1"/>
</dbReference>
<dbReference type="STRING" id="1391653.AKJ08_1262"/>
<evidence type="ECO:0000256" key="11">
    <source>
        <dbReference type="HAMAP-Rule" id="MF_00315"/>
    </source>
</evidence>
<dbReference type="Pfam" id="PF02779">
    <property type="entry name" value="Transket_pyr"/>
    <property type="match status" value="1"/>
</dbReference>
<dbReference type="PANTHER" id="PTHR43322:SF5">
    <property type="entry name" value="1-DEOXY-D-XYLULOSE-5-PHOSPHATE SYNTHASE, CHLOROPLASTIC"/>
    <property type="match status" value="1"/>
</dbReference>
<dbReference type="OrthoDB" id="9803371at2"/>
<evidence type="ECO:0000256" key="6">
    <source>
        <dbReference type="ARBA" id="ARBA00022842"/>
    </source>
</evidence>
<sequence length="638" mass="68058">MSLLEKIDGPEDVKALREDQLPALCAELRDEIITTCAAGNGAHLGASLGAVELVVAMHYVFDSPRDRLVYDVGHQAYAHKLLTGRREAFRSIRKDGGLAGFPERAESEHDAFGVGHASTAISAGLGMIEARRMKSEVGKVVALVGDGSMTGGVAFEGLNQAGYLERDLIVLLNDNEMSISPNVGALSEWFSKKFAGQTFNRWRRNVKEVLHALPHGDSAIEGIRRAIDSSKALLTPGILFEGLGFQYIGPTDGHDVISMVRILRQVAAAEIDGPVVIHCRTTKGKGYAPAESDLRTRGHGLANFEIATGKSVAKKPAVPSYTDFFAEAVSEHMAKDANVIAITAAMLEGTGLIKTKERFPERVYDVGIAEQHAVTFAAGMACEGIRPIVAIYSTFLQRAYDQIIHDVALQNLPVSFALDRGGLVGADGKTHQGLFDIAYLRCIPSMVVMAPADEQELRNMIATSLEIDGPSAYRFPRGSAVGVPASPPQVLEVGKGRVVHPAGPNPDVLIVALGTTVHPAVAAAKSLQAEGIRAVVVDPRFVKPLDADLICDLAAQAGKVVTVEEGCLQGGFGTAVLEALQDRKLYLPVERLGIPDHFVEHGNSDKQKVHYGIDQAGIVAGVRRVLGLPVQLHGAKAS</sequence>
<dbReference type="FunFam" id="3.40.50.970:FF:000005">
    <property type="entry name" value="1-deoxy-D-xylulose-5-phosphate synthase"/>
    <property type="match status" value="1"/>
</dbReference>
<accession>A0A0K1PBH4</accession>
<dbReference type="InterPro" id="IPR005477">
    <property type="entry name" value="Dxylulose-5-P_synthase"/>
</dbReference>
<dbReference type="GO" id="GO:0009228">
    <property type="term" value="P:thiamine biosynthetic process"/>
    <property type="evidence" value="ECO:0007669"/>
    <property type="project" value="UniProtKB-UniRule"/>
</dbReference>
<evidence type="ECO:0000259" key="12">
    <source>
        <dbReference type="SMART" id="SM00861"/>
    </source>
</evidence>
<keyword evidence="14" id="KW-1185">Reference proteome</keyword>
<comment type="pathway">
    <text evidence="1 11">Metabolic intermediate biosynthesis; 1-deoxy-D-xylulose 5-phosphate biosynthesis; 1-deoxy-D-xylulose 5-phosphate from D-glyceraldehyde 3-phosphate and pyruvate: step 1/1.</text>
</comment>
<dbReference type="GO" id="GO:0016114">
    <property type="term" value="P:terpenoid biosynthetic process"/>
    <property type="evidence" value="ECO:0007669"/>
    <property type="project" value="UniProtKB-UniRule"/>
</dbReference>
<feature type="binding site" evidence="11">
    <location>
        <begin position="147"/>
        <end position="148"/>
    </location>
    <ligand>
        <name>thiamine diphosphate</name>
        <dbReference type="ChEBI" id="CHEBI:58937"/>
    </ligand>
</feature>
<comment type="cofactor">
    <cofactor evidence="11">
        <name>thiamine diphosphate</name>
        <dbReference type="ChEBI" id="CHEBI:58937"/>
    </cofactor>
    <text evidence="11">Binds 1 thiamine pyrophosphate per subunit.</text>
</comment>
<keyword evidence="7 11" id="KW-0784">Thiamine biosynthesis</keyword>
<organism evidence="13 14">
    <name type="scientific">Vulgatibacter incomptus</name>
    <dbReference type="NCBI Taxonomy" id="1391653"/>
    <lineage>
        <taxon>Bacteria</taxon>
        <taxon>Pseudomonadati</taxon>
        <taxon>Myxococcota</taxon>
        <taxon>Myxococcia</taxon>
        <taxon>Myxococcales</taxon>
        <taxon>Cystobacterineae</taxon>
        <taxon>Vulgatibacteraceae</taxon>
        <taxon>Vulgatibacter</taxon>
    </lineage>
</organism>
<dbReference type="GO" id="GO:0019288">
    <property type="term" value="P:isopentenyl diphosphate biosynthetic process, methylerythritol 4-phosphate pathway"/>
    <property type="evidence" value="ECO:0007669"/>
    <property type="project" value="TreeGrafter"/>
</dbReference>
<feature type="binding site" evidence="11">
    <location>
        <position position="287"/>
    </location>
    <ligand>
        <name>thiamine diphosphate</name>
        <dbReference type="ChEBI" id="CHEBI:58937"/>
    </ligand>
</feature>
<comment type="similarity">
    <text evidence="2 11">Belongs to the transketolase family. DXPS subfamily.</text>
</comment>
<dbReference type="PATRIC" id="fig|1391653.3.peg.1326"/>
<dbReference type="Proteomes" id="UP000055590">
    <property type="component" value="Chromosome"/>
</dbReference>
<feature type="binding site" evidence="11">
    <location>
        <position position="74"/>
    </location>
    <ligand>
        <name>thiamine diphosphate</name>
        <dbReference type="ChEBI" id="CHEBI:58937"/>
    </ligand>
</feature>
<reference evidence="13 14" key="1">
    <citation type="submission" date="2015-08" db="EMBL/GenBank/DDBJ databases">
        <authorList>
            <person name="Babu N.S."/>
            <person name="Beckwith C.J."/>
            <person name="Beseler K.G."/>
            <person name="Brison A."/>
            <person name="Carone J.V."/>
            <person name="Caskin T.P."/>
            <person name="Diamond M."/>
            <person name="Durham M.E."/>
            <person name="Foxe J.M."/>
            <person name="Go M."/>
            <person name="Henderson B.A."/>
            <person name="Jones I.B."/>
            <person name="McGettigan J.A."/>
            <person name="Micheletti S.J."/>
            <person name="Nasrallah M.E."/>
            <person name="Ortiz D."/>
            <person name="Piller C.R."/>
            <person name="Privatt S.R."/>
            <person name="Schneider S.L."/>
            <person name="Sharp S."/>
            <person name="Smith T.C."/>
            <person name="Stanton J.D."/>
            <person name="Ullery H.E."/>
            <person name="Wilson R.J."/>
            <person name="Serrano M.G."/>
            <person name="Buck G."/>
            <person name="Lee V."/>
            <person name="Wang Y."/>
            <person name="Carvalho R."/>
            <person name="Voegtly L."/>
            <person name="Shi R."/>
            <person name="Duckworth R."/>
            <person name="Johnson A."/>
            <person name="Loviza R."/>
            <person name="Walstead R."/>
            <person name="Shah Z."/>
            <person name="Kiflezghi M."/>
            <person name="Wade K."/>
            <person name="Ball S.L."/>
            <person name="Bradley K.W."/>
            <person name="Asai D.J."/>
            <person name="Bowman C.A."/>
            <person name="Russell D.A."/>
            <person name="Pope W.H."/>
            <person name="Jacobs-Sera D."/>
            <person name="Hendrix R.W."/>
            <person name="Hatfull G.F."/>
        </authorList>
    </citation>
    <scope>NUCLEOTIDE SEQUENCE [LARGE SCALE GENOMIC DNA]</scope>
    <source>
        <strain evidence="13 14">DSM 27710</strain>
    </source>
</reference>
<keyword evidence="8 11" id="KW-0786">Thiamine pyrophosphate</keyword>
<dbReference type="InterPro" id="IPR029061">
    <property type="entry name" value="THDP-binding"/>
</dbReference>
<dbReference type="HAMAP" id="MF_00315">
    <property type="entry name" value="DXP_synth"/>
    <property type="match status" value="1"/>
</dbReference>
<dbReference type="AlphaFoldDB" id="A0A0K1PBH4"/>
<evidence type="ECO:0000313" key="14">
    <source>
        <dbReference type="Proteomes" id="UP000055590"/>
    </source>
</evidence>
<dbReference type="NCBIfam" id="NF003933">
    <property type="entry name" value="PRK05444.2-2"/>
    <property type="match status" value="1"/>
</dbReference>
<dbReference type="Pfam" id="PF13292">
    <property type="entry name" value="DXP_synthase_N"/>
    <property type="match status" value="1"/>
</dbReference>
<dbReference type="UniPathway" id="UPA00064">
    <property type="reaction ID" value="UER00091"/>
</dbReference>
<dbReference type="PANTHER" id="PTHR43322">
    <property type="entry name" value="1-D-DEOXYXYLULOSE 5-PHOSPHATE SYNTHASE-RELATED"/>
    <property type="match status" value="1"/>
</dbReference>
<dbReference type="InterPro" id="IPR033248">
    <property type="entry name" value="Transketolase_C"/>
</dbReference>
<dbReference type="CDD" id="cd07033">
    <property type="entry name" value="TPP_PYR_DXS_TK_like"/>
    <property type="match status" value="1"/>
</dbReference>
<gene>
    <name evidence="11" type="primary">dxs</name>
    <name evidence="13" type="ORF">AKJ08_1262</name>
</gene>
<feature type="binding site" evidence="11">
    <location>
        <begin position="115"/>
        <end position="117"/>
    </location>
    <ligand>
        <name>thiamine diphosphate</name>
        <dbReference type="ChEBI" id="CHEBI:58937"/>
    </ligand>
</feature>
<feature type="binding site" evidence="11">
    <location>
        <position position="175"/>
    </location>
    <ligand>
        <name>thiamine diphosphate</name>
        <dbReference type="ChEBI" id="CHEBI:58937"/>
    </ligand>
</feature>
<dbReference type="Gene3D" id="3.40.50.920">
    <property type="match status" value="1"/>
</dbReference>
<dbReference type="GO" id="GO:0005829">
    <property type="term" value="C:cytosol"/>
    <property type="evidence" value="ECO:0007669"/>
    <property type="project" value="TreeGrafter"/>
</dbReference>
<dbReference type="EMBL" id="CP012332">
    <property type="protein sequence ID" value="AKU90875.1"/>
    <property type="molecule type" value="Genomic_DNA"/>
</dbReference>
<evidence type="ECO:0000313" key="13">
    <source>
        <dbReference type="EMBL" id="AKU90875.1"/>
    </source>
</evidence>
<keyword evidence="6 11" id="KW-0460">Magnesium</keyword>
<evidence type="ECO:0000256" key="7">
    <source>
        <dbReference type="ARBA" id="ARBA00022977"/>
    </source>
</evidence>
<dbReference type="GO" id="GO:0000287">
    <property type="term" value="F:magnesium ion binding"/>
    <property type="evidence" value="ECO:0007669"/>
    <property type="project" value="UniProtKB-UniRule"/>
</dbReference>
<dbReference type="KEGG" id="vin:AKJ08_1262"/>
<dbReference type="SUPFAM" id="SSF52922">
    <property type="entry name" value="TK C-terminal domain-like"/>
    <property type="match status" value="1"/>
</dbReference>
<dbReference type="InterPro" id="IPR005475">
    <property type="entry name" value="Transketolase-like_Pyr-bd"/>
</dbReference>
<keyword evidence="9 11" id="KW-0414">Isoprene biosynthesis</keyword>
<feature type="binding site" evidence="11">
    <location>
        <position position="175"/>
    </location>
    <ligand>
        <name>Mg(2+)</name>
        <dbReference type="ChEBI" id="CHEBI:18420"/>
    </ligand>
</feature>
<keyword evidence="5 11" id="KW-0479">Metal-binding</keyword>
<dbReference type="EC" id="2.2.1.7" evidence="11"/>
<evidence type="ECO:0000256" key="2">
    <source>
        <dbReference type="ARBA" id="ARBA00011081"/>
    </source>
</evidence>
<evidence type="ECO:0000256" key="8">
    <source>
        <dbReference type="ARBA" id="ARBA00023052"/>
    </source>
</evidence>
<dbReference type="Pfam" id="PF02780">
    <property type="entry name" value="Transketolase_C"/>
    <property type="match status" value="1"/>
</dbReference>
<comment type="cofactor">
    <cofactor evidence="11">
        <name>Mg(2+)</name>
        <dbReference type="ChEBI" id="CHEBI:18420"/>
    </cofactor>
    <text evidence="11">Binds 1 Mg(2+) ion per subunit.</text>
</comment>